<protein>
    <recommendedName>
        <fullName evidence="3">BTB domain-containing protein</fullName>
    </recommendedName>
</protein>
<gene>
    <name evidence="1" type="ORF">SCHPADRAFT_202900</name>
</gene>
<name>A0A0H2SHW5_9AGAM</name>
<proteinExistence type="predicted"/>
<dbReference type="OrthoDB" id="3027208at2759"/>
<dbReference type="Proteomes" id="UP000053477">
    <property type="component" value="Unassembled WGS sequence"/>
</dbReference>
<dbReference type="InParanoid" id="A0A0H2SHW5"/>
<evidence type="ECO:0008006" key="3">
    <source>
        <dbReference type="Google" id="ProtNLM"/>
    </source>
</evidence>
<evidence type="ECO:0000313" key="1">
    <source>
        <dbReference type="EMBL" id="KLO16671.1"/>
    </source>
</evidence>
<organism evidence="1 2">
    <name type="scientific">Schizopora paradoxa</name>
    <dbReference type="NCBI Taxonomy" id="27342"/>
    <lineage>
        <taxon>Eukaryota</taxon>
        <taxon>Fungi</taxon>
        <taxon>Dikarya</taxon>
        <taxon>Basidiomycota</taxon>
        <taxon>Agaricomycotina</taxon>
        <taxon>Agaricomycetes</taxon>
        <taxon>Hymenochaetales</taxon>
        <taxon>Schizoporaceae</taxon>
        <taxon>Schizopora</taxon>
    </lineage>
</organism>
<sequence length="209" mass="23726">MFDGLPLVALAGDKGEDIAHLLRAVYEPRYHDRSSDRTPLDTVIALLLLSTKYDFKDIQGDVIFQISRHYPLEFSKYISINDEDFPLFGVKRWECHTALLAAAFKANADVLLPPLYFVVSGFQMEVILDAANALPPECMRRLLLGREKLRRSCYTLVAYLPTHLAKGVRMKVCSEKKPCLDITIYTRAAMFVNVLRPASRKCYFSGDES</sequence>
<accession>A0A0H2SHW5</accession>
<reference evidence="1 2" key="1">
    <citation type="submission" date="2015-04" db="EMBL/GenBank/DDBJ databases">
        <title>Complete genome sequence of Schizopora paradoxa KUC8140, a cosmopolitan wood degrader in East Asia.</title>
        <authorList>
            <consortium name="DOE Joint Genome Institute"/>
            <person name="Min B."/>
            <person name="Park H."/>
            <person name="Jang Y."/>
            <person name="Kim J.-J."/>
            <person name="Kim K.H."/>
            <person name="Pangilinan J."/>
            <person name="Lipzen A."/>
            <person name="Riley R."/>
            <person name="Grigoriev I.V."/>
            <person name="Spatafora J.W."/>
            <person name="Choi I.-G."/>
        </authorList>
    </citation>
    <scope>NUCLEOTIDE SEQUENCE [LARGE SCALE GENOMIC DNA]</scope>
    <source>
        <strain evidence="1 2">KUC8140</strain>
    </source>
</reference>
<keyword evidence="2" id="KW-1185">Reference proteome</keyword>
<dbReference type="AlphaFoldDB" id="A0A0H2SHW5"/>
<evidence type="ECO:0000313" key="2">
    <source>
        <dbReference type="Proteomes" id="UP000053477"/>
    </source>
</evidence>
<dbReference type="EMBL" id="KQ085913">
    <property type="protein sequence ID" value="KLO16671.1"/>
    <property type="molecule type" value="Genomic_DNA"/>
</dbReference>